<dbReference type="SUPFAM" id="SSF53300">
    <property type="entry name" value="vWA-like"/>
    <property type="match status" value="1"/>
</dbReference>
<organism evidence="2 3">
    <name type="scientific">Luteococcus peritonei</name>
    <dbReference type="NCBI Taxonomy" id="88874"/>
    <lineage>
        <taxon>Bacteria</taxon>
        <taxon>Bacillati</taxon>
        <taxon>Actinomycetota</taxon>
        <taxon>Actinomycetes</taxon>
        <taxon>Propionibacteriales</taxon>
        <taxon>Propionibacteriaceae</taxon>
        <taxon>Luteococcus</taxon>
    </lineage>
</organism>
<dbReference type="PANTHER" id="PTHR39338">
    <property type="entry name" value="BLL5662 PROTEIN-RELATED"/>
    <property type="match status" value="1"/>
</dbReference>
<protein>
    <submittedName>
        <fullName evidence="2">VWA domain-containing protein</fullName>
    </submittedName>
</protein>
<dbReference type="PANTHER" id="PTHR39338:SF6">
    <property type="entry name" value="BLL5662 PROTEIN"/>
    <property type="match status" value="1"/>
</dbReference>
<evidence type="ECO:0000256" key="1">
    <source>
        <dbReference type="SAM" id="MobiDB-lite"/>
    </source>
</evidence>
<sequence length="368" mass="39774">MDLAQTLTGFTHALRAAGMDVSTHQLLTMTQAVAWVDPAARSQVKAACRASCCTSPEQVEVHDRLFDQFFGSPGTLAPAPPPAERPLPSSGGTGTDPGSLPQAVAHDDHREAPTAAYLAPGERAFMDDLIRHIRTNPPLRAGRRYDRPRGTIDPAATTRALLSNAGLVRHLERHRTRPRPRRVVIVVDVSGSMRADAALHLAFAVATHHATTAEVFTVSTRLHRYTDVLRSHPDPGDALTQLRATITDYGSGTRLSDGLVELVDWGRRGPLRGSLLLVCSDGLERGDPSALGEATRRASLLAHRLLWLHPRAAVPGWTPQTRGLRSALPWMDALVGSGSQEQLLSVADMLPHRWSAPSFRGDPDARAA</sequence>
<gene>
    <name evidence="2" type="ORF">ACFSCS_12250</name>
</gene>
<feature type="region of interest" description="Disordered" evidence="1">
    <location>
        <begin position="71"/>
        <end position="110"/>
    </location>
</feature>
<feature type="compositionally biased region" description="Low complexity" evidence="1">
    <location>
        <begin position="86"/>
        <end position="101"/>
    </location>
</feature>
<accession>A0ABW4RXA5</accession>
<proteinExistence type="predicted"/>
<dbReference type="CDD" id="cd00198">
    <property type="entry name" value="vWFA"/>
    <property type="match status" value="1"/>
</dbReference>
<reference evidence="3" key="1">
    <citation type="journal article" date="2019" name="Int. J. Syst. Evol. Microbiol.">
        <title>The Global Catalogue of Microorganisms (GCM) 10K type strain sequencing project: providing services to taxonomists for standard genome sequencing and annotation.</title>
        <authorList>
            <consortium name="The Broad Institute Genomics Platform"/>
            <consortium name="The Broad Institute Genome Sequencing Center for Infectious Disease"/>
            <person name="Wu L."/>
            <person name="Ma J."/>
        </authorList>
    </citation>
    <scope>NUCLEOTIDE SEQUENCE [LARGE SCALE GENOMIC DNA]</scope>
    <source>
        <strain evidence="3">CAIM 431</strain>
    </source>
</reference>
<dbReference type="InterPro" id="IPR008912">
    <property type="entry name" value="Uncharacterised_CoxE"/>
</dbReference>
<dbReference type="InterPro" id="IPR036465">
    <property type="entry name" value="vWFA_dom_sf"/>
</dbReference>
<dbReference type="RefSeq" id="WP_343874445.1">
    <property type="nucleotide sequence ID" value="NZ_BAAAIX010000026.1"/>
</dbReference>
<dbReference type="Proteomes" id="UP001597326">
    <property type="component" value="Unassembled WGS sequence"/>
</dbReference>
<name>A0ABW4RXA5_9ACTN</name>
<dbReference type="Pfam" id="PF05762">
    <property type="entry name" value="VWA_CoxE"/>
    <property type="match status" value="1"/>
</dbReference>
<dbReference type="EMBL" id="JBHUFZ010000028">
    <property type="protein sequence ID" value="MFD1890946.1"/>
    <property type="molecule type" value="Genomic_DNA"/>
</dbReference>
<evidence type="ECO:0000313" key="3">
    <source>
        <dbReference type="Proteomes" id="UP001597326"/>
    </source>
</evidence>
<dbReference type="Gene3D" id="3.40.50.410">
    <property type="entry name" value="von Willebrand factor, type A domain"/>
    <property type="match status" value="1"/>
</dbReference>
<keyword evidence="3" id="KW-1185">Reference proteome</keyword>
<comment type="caution">
    <text evidence="2">The sequence shown here is derived from an EMBL/GenBank/DDBJ whole genome shotgun (WGS) entry which is preliminary data.</text>
</comment>
<evidence type="ECO:0000313" key="2">
    <source>
        <dbReference type="EMBL" id="MFD1890946.1"/>
    </source>
</evidence>